<evidence type="ECO:0000256" key="6">
    <source>
        <dbReference type="ARBA" id="ARBA00022842"/>
    </source>
</evidence>
<evidence type="ECO:0000259" key="8">
    <source>
        <dbReference type="Pfam" id="PF20700"/>
    </source>
</evidence>
<dbReference type="AlphaFoldDB" id="A0A8S3S0B8"/>
<dbReference type="GO" id="GO:0005737">
    <property type="term" value="C:cytoplasm"/>
    <property type="evidence" value="ECO:0007669"/>
    <property type="project" value="TreeGrafter"/>
</dbReference>
<dbReference type="InterPro" id="IPR040393">
    <property type="entry name" value="TREX1/2"/>
</dbReference>
<protein>
    <recommendedName>
        <fullName evidence="12">Exonuclease domain-containing protein</fullName>
    </recommendedName>
</protein>
<dbReference type="Proteomes" id="UP000683360">
    <property type="component" value="Unassembled WGS sequence"/>
</dbReference>
<evidence type="ECO:0000256" key="7">
    <source>
        <dbReference type="SAM" id="MobiDB-lite"/>
    </source>
</evidence>
<evidence type="ECO:0000256" key="5">
    <source>
        <dbReference type="ARBA" id="ARBA00022839"/>
    </source>
</evidence>
<evidence type="ECO:0000256" key="2">
    <source>
        <dbReference type="ARBA" id="ARBA00022722"/>
    </source>
</evidence>
<comment type="cofactor">
    <cofactor evidence="1">
        <name>Mg(2+)</name>
        <dbReference type="ChEBI" id="CHEBI:18420"/>
    </cofactor>
</comment>
<dbReference type="SUPFAM" id="SSF53098">
    <property type="entry name" value="Ribonuclease H-like"/>
    <property type="match status" value="1"/>
</dbReference>
<organism evidence="10 11">
    <name type="scientific">Mytilus edulis</name>
    <name type="common">Blue mussel</name>
    <dbReference type="NCBI Taxonomy" id="6550"/>
    <lineage>
        <taxon>Eukaryota</taxon>
        <taxon>Metazoa</taxon>
        <taxon>Spiralia</taxon>
        <taxon>Lophotrochozoa</taxon>
        <taxon>Mollusca</taxon>
        <taxon>Bivalvia</taxon>
        <taxon>Autobranchia</taxon>
        <taxon>Pteriomorphia</taxon>
        <taxon>Mytilida</taxon>
        <taxon>Mytiloidea</taxon>
        <taxon>Mytilidae</taxon>
        <taxon>Mytilinae</taxon>
        <taxon>Mytilus</taxon>
    </lineage>
</organism>
<dbReference type="Pfam" id="PF25244">
    <property type="entry name" value="PML_C"/>
    <property type="match status" value="1"/>
</dbReference>
<dbReference type="Pfam" id="PF20700">
    <property type="entry name" value="Mutator"/>
    <property type="match status" value="1"/>
</dbReference>
<dbReference type="Gene3D" id="3.30.420.10">
    <property type="entry name" value="Ribonuclease H-like superfamily/Ribonuclease H"/>
    <property type="match status" value="1"/>
</dbReference>
<dbReference type="PANTHER" id="PTHR13058">
    <property type="entry name" value="THREE PRIME REPAIR EXONUCLEASE 1, 2"/>
    <property type="match status" value="1"/>
</dbReference>
<evidence type="ECO:0000313" key="10">
    <source>
        <dbReference type="EMBL" id="CAG2212384.1"/>
    </source>
</evidence>
<dbReference type="GO" id="GO:0008296">
    <property type="term" value="F:3'-5'-DNA exonuclease activity"/>
    <property type="evidence" value="ECO:0007669"/>
    <property type="project" value="TreeGrafter"/>
</dbReference>
<evidence type="ECO:0008006" key="12">
    <source>
        <dbReference type="Google" id="ProtNLM"/>
    </source>
</evidence>
<accession>A0A8S3S0B8</accession>
<dbReference type="GO" id="GO:0006308">
    <property type="term" value="P:DNA catabolic process"/>
    <property type="evidence" value="ECO:0007669"/>
    <property type="project" value="TreeGrafter"/>
</dbReference>
<keyword evidence="3" id="KW-0479">Metal-binding</keyword>
<dbReference type="GO" id="GO:0046872">
    <property type="term" value="F:metal ion binding"/>
    <property type="evidence" value="ECO:0007669"/>
    <property type="project" value="UniProtKB-KW"/>
</dbReference>
<gene>
    <name evidence="10" type="ORF">MEDL_26390</name>
</gene>
<reference evidence="10" key="1">
    <citation type="submission" date="2021-03" db="EMBL/GenBank/DDBJ databases">
        <authorList>
            <person name="Bekaert M."/>
        </authorList>
    </citation>
    <scope>NUCLEOTIDE SEQUENCE</scope>
</reference>
<dbReference type="GO" id="GO:0003676">
    <property type="term" value="F:nucleic acid binding"/>
    <property type="evidence" value="ECO:0007669"/>
    <property type="project" value="InterPro"/>
</dbReference>
<dbReference type="CDD" id="cd06127">
    <property type="entry name" value="DEDDh"/>
    <property type="match status" value="1"/>
</dbReference>
<keyword evidence="6" id="KW-0460">Magnesium</keyword>
<comment type="caution">
    <text evidence="10">The sequence shown here is derived from an EMBL/GenBank/DDBJ whole genome shotgun (WGS) entry which is preliminary data.</text>
</comment>
<evidence type="ECO:0000256" key="4">
    <source>
        <dbReference type="ARBA" id="ARBA00022801"/>
    </source>
</evidence>
<dbReference type="InterPro" id="IPR057617">
    <property type="entry name" value="PML_C"/>
</dbReference>
<evidence type="ECO:0000313" key="11">
    <source>
        <dbReference type="Proteomes" id="UP000683360"/>
    </source>
</evidence>
<dbReference type="InterPro" id="IPR036397">
    <property type="entry name" value="RNaseH_sf"/>
</dbReference>
<feature type="region of interest" description="Disordered" evidence="7">
    <location>
        <begin position="332"/>
        <end position="353"/>
    </location>
</feature>
<feature type="domain" description="PML C-terminal" evidence="9">
    <location>
        <begin position="528"/>
        <end position="587"/>
    </location>
</feature>
<dbReference type="InterPro" id="IPR049012">
    <property type="entry name" value="Mutator_transp_dom"/>
</dbReference>
<feature type="domain" description="Mutator-like transposase" evidence="8">
    <location>
        <begin position="1"/>
        <end position="166"/>
    </location>
</feature>
<keyword evidence="11" id="KW-1185">Reference proteome</keyword>
<evidence type="ECO:0000256" key="1">
    <source>
        <dbReference type="ARBA" id="ARBA00001946"/>
    </source>
</evidence>
<keyword evidence="5" id="KW-0269">Exonuclease</keyword>
<keyword evidence="4" id="KW-0378">Hydrolase</keyword>
<dbReference type="OrthoDB" id="6126764at2759"/>
<evidence type="ECO:0000259" key="9">
    <source>
        <dbReference type="Pfam" id="PF25244"/>
    </source>
</evidence>
<dbReference type="PANTHER" id="PTHR13058:SF22">
    <property type="entry name" value="EXODEOXYRIBONUCLEASE III"/>
    <property type="match status" value="1"/>
</dbReference>
<keyword evidence="2" id="KW-0540">Nuclease</keyword>
<dbReference type="InterPro" id="IPR012337">
    <property type="entry name" value="RNaseH-like_sf"/>
</dbReference>
<sequence>MIGEKTGKCVSQGTKSADCRKCMYVDEKGDGSQHDCRKNHSGSAKSMEPNLAVEMVQDLQCKGCTVSCIIMDDDTTTLARLKQNINSDIVKRSDKNHQRKNIVSDLYRLHEKHKGKLSTSTISYLTKDLDYAIAQNQNHAEQLSQNIYSIIPHSFGDHSKCDLSWCNYHKDPENYKHKSLPYGKDLNGEEMFADLSKLFDSYAKNSHKLANCGSSQGNESLNQIIALKAPKAKHFGSSQSLPFRVCVGVIQKNEGRSYIPQVYEAHKLSPGKFTVMHTAKIDKKRKHDKVNASTREAKRKRLVKKGKFNLNLKAKEIREGITYATSISAPANSREKADDISPIPDPEPEVTEDPVSLKDETFVYFDLETTGFGTDCDIIQLAAAYANQNYNRYMVPSQRISPSASKVTGILTKALQNNNVMKDFELKCVGFIDTLSLTKELLPDRKTSKQSYNQESLVKDIVGISYDAHNAIGDVQSLQQLINTLKVSPRMLEKHSFSVRYTVNMISKLQLTKSRLESFNNIPSTFCSKTMLNKIAKSGLRLNHLILAGNRGGVDGIRELLTEQIDGKPRVTKDKKILDSISEHIMSLQS</sequence>
<dbReference type="EMBL" id="CAJPWZ010001297">
    <property type="protein sequence ID" value="CAG2212384.1"/>
    <property type="molecule type" value="Genomic_DNA"/>
</dbReference>
<proteinExistence type="predicted"/>
<name>A0A8S3S0B8_MYTED</name>
<evidence type="ECO:0000256" key="3">
    <source>
        <dbReference type="ARBA" id="ARBA00022723"/>
    </source>
</evidence>